<comment type="caution">
    <text evidence="2">The sequence shown here is derived from an EMBL/GenBank/DDBJ whole genome shotgun (WGS) entry which is preliminary data.</text>
</comment>
<proteinExistence type="predicted"/>
<feature type="compositionally biased region" description="Basic and acidic residues" evidence="1">
    <location>
        <begin position="142"/>
        <end position="155"/>
    </location>
</feature>
<reference evidence="2 3" key="1">
    <citation type="submission" date="2019-12" db="EMBL/GenBank/DDBJ databases">
        <title>Isolation and characterization of three novel carbon monoxide-oxidizing members of Halobacteria from salione crusts and soils.</title>
        <authorList>
            <person name="Myers M.R."/>
            <person name="King G.M."/>
        </authorList>
    </citation>
    <scope>NUCLEOTIDE SEQUENCE [LARGE SCALE GENOMIC DNA]</scope>
    <source>
        <strain evidence="2 3">WSH3</strain>
    </source>
</reference>
<accession>A0A6B0TBK4</accession>
<feature type="region of interest" description="Disordered" evidence="1">
    <location>
        <begin position="96"/>
        <end position="128"/>
    </location>
</feature>
<sequence length="185" mass="19624">MRETHGDSSTATHSAAAVLDALGDGDSRDILAALARGPKVVPELVDVCDVSRATAYRKLDRLSAAGLVDGQPRFRPDSRTRTEYVASLGGVTVTFGNDGPRRKLSLGGGKPLATDGGQPSSPEPDHRHLRELFCEVTGAEQVVERQDDTQRRLSETADETVVTDAAEVSRADGLDDTLPEADGSE</sequence>
<keyword evidence="3" id="KW-1185">Reference proteome</keyword>
<protein>
    <submittedName>
        <fullName evidence="2">Helix-turn-helix domain-containing protein</fullName>
    </submittedName>
</protein>
<dbReference type="InterPro" id="IPR036388">
    <property type="entry name" value="WH-like_DNA-bd_sf"/>
</dbReference>
<feature type="region of interest" description="Disordered" evidence="1">
    <location>
        <begin position="140"/>
        <end position="185"/>
    </location>
</feature>
<dbReference type="CDD" id="cd00090">
    <property type="entry name" value="HTH_ARSR"/>
    <property type="match status" value="1"/>
</dbReference>
<name>A0A6B0TBK4_9EURY</name>
<dbReference type="OrthoDB" id="311452at2157"/>
<gene>
    <name evidence="2" type="ORF">GRX03_15545</name>
</gene>
<dbReference type="RefSeq" id="WP_159765235.1">
    <property type="nucleotide sequence ID" value="NZ_WUUT01000007.1"/>
</dbReference>
<organism evidence="2 3">
    <name type="scientific">Halovenus carboxidivorans</name>
    <dbReference type="NCBI Taxonomy" id="2692199"/>
    <lineage>
        <taxon>Archaea</taxon>
        <taxon>Methanobacteriati</taxon>
        <taxon>Methanobacteriota</taxon>
        <taxon>Stenosarchaea group</taxon>
        <taxon>Halobacteria</taxon>
        <taxon>Halobacteriales</taxon>
        <taxon>Haloarculaceae</taxon>
        <taxon>Halovenus</taxon>
    </lineage>
</organism>
<evidence type="ECO:0000313" key="2">
    <source>
        <dbReference type="EMBL" id="MXR53013.1"/>
    </source>
</evidence>
<dbReference type="Gene3D" id="1.10.10.10">
    <property type="entry name" value="Winged helix-like DNA-binding domain superfamily/Winged helix DNA-binding domain"/>
    <property type="match status" value="1"/>
</dbReference>
<dbReference type="InterPro" id="IPR011991">
    <property type="entry name" value="ArsR-like_HTH"/>
</dbReference>
<dbReference type="AlphaFoldDB" id="A0A6B0TBK4"/>
<evidence type="ECO:0000256" key="1">
    <source>
        <dbReference type="SAM" id="MobiDB-lite"/>
    </source>
</evidence>
<dbReference type="EMBL" id="WUUT01000007">
    <property type="protein sequence ID" value="MXR53013.1"/>
    <property type="molecule type" value="Genomic_DNA"/>
</dbReference>
<dbReference type="SUPFAM" id="SSF46785">
    <property type="entry name" value="Winged helix' DNA-binding domain"/>
    <property type="match status" value="1"/>
</dbReference>
<dbReference type="InterPro" id="IPR036390">
    <property type="entry name" value="WH_DNA-bd_sf"/>
</dbReference>
<dbReference type="Proteomes" id="UP000466535">
    <property type="component" value="Unassembled WGS sequence"/>
</dbReference>
<dbReference type="Pfam" id="PF12840">
    <property type="entry name" value="HTH_20"/>
    <property type="match status" value="1"/>
</dbReference>
<evidence type="ECO:0000313" key="3">
    <source>
        <dbReference type="Proteomes" id="UP000466535"/>
    </source>
</evidence>
<feature type="compositionally biased region" description="Acidic residues" evidence="1">
    <location>
        <begin position="174"/>
        <end position="185"/>
    </location>
</feature>